<evidence type="ECO:0000259" key="10">
    <source>
        <dbReference type="PROSITE" id="PS50893"/>
    </source>
</evidence>
<accession>A0A1R4B6E5</accession>
<dbReference type="EMBL" id="FUFT01000005">
    <property type="protein sequence ID" value="SJL84490.1"/>
    <property type="molecule type" value="Genomic_DNA"/>
</dbReference>
<dbReference type="InterPro" id="IPR050388">
    <property type="entry name" value="ABC_Ni/Peptide_Import"/>
</dbReference>
<proteinExistence type="inferred from homology"/>
<evidence type="ECO:0000256" key="8">
    <source>
        <dbReference type="ARBA" id="ARBA00022967"/>
    </source>
</evidence>
<evidence type="ECO:0000256" key="3">
    <source>
        <dbReference type="ARBA" id="ARBA00022448"/>
    </source>
</evidence>
<dbReference type="InterPro" id="IPR027417">
    <property type="entry name" value="P-loop_NTPase"/>
</dbReference>
<dbReference type="PROSITE" id="PS50893">
    <property type="entry name" value="ABC_TRANSPORTER_2"/>
    <property type="match status" value="1"/>
</dbReference>
<dbReference type="InterPro" id="IPR017871">
    <property type="entry name" value="ABC_transporter-like_CS"/>
</dbReference>
<evidence type="ECO:0000256" key="2">
    <source>
        <dbReference type="ARBA" id="ARBA00005417"/>
    </source>
</evidence>
<gene>
    <name evidence="11" type="primary">oppD_4</name>
    <name evidence="11" type="ORF">VPAL9027_02479</name>
</gene>
<dbReference type="AlphaFoldDB" id="A0A1R4B6E5"/>
<dbReference type="RefSeq" id="WP_205408814.1">
    <property type="nucleotide sequence ID" value="NZ_AP024888.1"/>
</dbReference>
<keyword evidence="3" id="KW-0813">Transport</keyword>
<reference evidence="11 12" key="1">
    <citation type="submission" date="2017-02" db="EMBL/GenBank/DDBJ databases">
        <authorList>
            <person name="Peterson S.W."/>
        </authorList>
    </citation>
    <scope>NUCLEOTIDE SEQUENCE [LARGE SCALE GENOMIC DNA]</scope>
    <source>
        <strain evidence="11 12">CECT 9027</strain>
    </source>
</reference>
<evidence type="ECO:0000313" key="11">
    <source>
        <dbReference type="EMBL" id="SJL84490.1"/>
    </source>
</evidence>
<dbReference type="PANTHER" id="PTHR43297">
    <property type="entry name" value="OLIGOPEPTIDE TRANSPORT ATP-BINDING PROTEIN APPD"/>
    <property type="match status" value="1"/>
</dbReference>
<evidence type="ECO:0000256" key="4">
    <source>
        <dbReference type="ARBA" id="ARBA00022475"/>
    </source>
</evidence>
<evidence type="ECO:0000256" key="6">
    <source>
        <dbReference type="ARBA" id="ARBA00022741"/>
    </source>
</evidence>
<dbReference type="Proteomes" id="UP000189475">
    <property type="component" value="Unassembled WGS sequence"/>
</dbReference>
<dbReference type="CDD" id="cd03257">
    <property type="entry name" value="ABC_NikE_OppD_transporters"/>
    <property type="match status" value="1"/>
</dbReference>
<dbReference type="STRING" id="1918946.VPAL9027_02479"/>
<keyword evidence="6" id="KW-0547">Nucleotide-binding</keyword>
<comment type="subcellular location">
    <subcellularLocation>
        <location evidence="1">Cell inner membrane</location>
        <topology evidence="1">Peripheral membrane protein</topology>
    </subcellularLocation>
</comment>
<protein>
    <submittedName>
        <fullName evidence="11">Oligopeptide transport ATP-binding protein OppD</fullName>
    </submittedName>
</protein>
<organism evidence="11 12">
    <name type="scientific">Vibrio palustris</name>
    <dbReference type="NCBI Taxonomy" id="1918946"/>
    <lineage>
        <taxon>Bacteria</taxon>
        <taxon>Pseudomonadati</taxon>
        <taxon>Pseudomonadota</taxon>
        <taxon>Gammaproteobacteria</taxon>
        <taxon>Vibrionales</taxon>
        <taxon>Vibrionaceae</taxon>
        <taxon>Vibrio</taxon>
    </lineage>
</organism>
<sequence>MPELLPSSCILHVDNLSLAISHQELVKNISFQLHQGERVCLLGASGSGKSLTARALSGTLPPHCQISGKVTVNGHDVTHQPILQRSNLGRVATVFQDSFGALNPLMSVGKQLSLSTHIGSQHELSSLLEKMHITDSDTLLSRLPAELSGGQRQRLCIALALLSGANLLVADEPTTALDVLNQQQVVDLLKQCTKNNACDHSEHLHGTPLSLLFITHDIHVAAQLCERAIVLYDGQIVEQGSMENLLTAPQHPYTQRLVAAVKTTDEYIAPFIHKVQPA</sequence>
<dbReference type="GO" id="GO:0005524">
    <property type="term" value="F:ATP binding"/>
    <property type="evidence" value="ECO:0007669"/>
    <property type="project" value="UniProtKB-KW"/>
</dbReference>
<feature type="domain" description="ABC transporter" evidence="10">
    <location>
        <begin position="11"/>
        <end position="258"/>
    </location>
</feature>
<dbReference type="InterPro" id="IPR003593">
    <property type="entry name" value="AAA+_ATPase"/>
</dbReference>
<evidence type="ECO:0000313" key="12">
    <source>
        <dbReference type="Proteomes" id="UP000189475"/>
    </source>
</evidence>
<dbReference type="SUPFAM" id="SSF52540">
    <property type="entry name" value="P-loop containing nucleoside triphosphate hydrolases"/>
    <property type="match status" value="1"/>
</dbReference>
<dbReference type="Pfam" id="PF00005">
    <property type="entry name" value="ABC_tran"/>
    <property type="match status" value="1"/>
</dbReference>
<evidence type="ECO:0000256" key="9">
    <source>
        <dbReference type="ARBA" id="ARBA00023136"/>
    </source>
</evidence>
<keyword evidence="12" id="KW-1185">Reference proteome</keyword>
<dbReference type="InterPro" id="IPR003439">
    <property type="entry name" value="ABC_transporter-like_ATP-bd"/>
</dbReference>
<dbReference type="PANTHER" id="PTHR43297:SF14">
    <property type="entry name" value="ATPASE AAA-TYPE CORE DOMAIN-CONTAINING PROTEIN"/>
    <property type="match status" value="1"/>
</dbReference>
<name>A0A1R4B6E5_9VIBR</name>
<comment type="similarity">
    <text evidence="2">Belongs to the ABC transporter superfamily.</text>
</comment>
<dbReference type="PROSITE" id="PS00211">
    <property type="entry name" value="ABC_TRANSPORTER_1"/>
    <property type="match status" value="1"/>
</dbReference>
<dbReference type="Gene3D" id="3.40.50.300">
    <property type="entry name" value="P-loop containing nucleotide triphosphate hydrolases"/>
    <property type="match status" value="1"/>
</dbReference>
<dbReference type="GO" id="GO:0005886">
    <property type="term" value="C:plasma membrane"/>
    <property type="evidence" value="ECO:0007669"/>
    <property type="project" value="UniProtKB-SubCell"/>
</dbReference>
<dbReference type="GO" id="GO:0016887">
    <property type="term" value="F:ATP hydrolysis activity"/>
    <property type="evidence" value="ECO:0007669"/>
    <property type="project" value="InterPro"/>
</dbReference>
<keyword evidence="4" id="KW-1003">Cell membrane</keyword>
<keyword evidence="7 11" id="KW-0067">ATP-binding</keyword>
<evidence type="ECO:0000256" key="5">
    <source>
        <dbReference type="ARBA" id="ARBA00022519"/>
    </source>
</evidence>
<keyword evidence="8" id="KW-1278">Translocase</keyword>
<dbReference type="SMART" id="SM00382">
    <property type="entry name" value="AAA"/>
    <property type="match status" value="1"/>
</dbReference>
<keyword evidence="9" id="KW-0472">Membrane</keyword>
<keyword evidence="5" id="KW-0997">Cell inner membrane</keyword>
<evidence type="ECO:0000256" key="1">
    <source>
        <dbReference type="ARBA" id="ARBA00004417"/>
    </source>
</evidence>
<evidence type="ECO:0000256" key="7">
    <source>
        <dbReference type="ARBA" id="ARBA00022840"/>
    </source>
</evidence>